<sequence>MAAYRQSQGGPRLAGGRNGLEVGRNFLQRSVSAPGRSFFVRITQLKPEELYEQQDFDSSLEGT</sequence>
<name>A0A9P7MR94_9HYPO</name>
<comment type="caution">
    <text evidence="1">The sequence shown here is derived from an EMBL/GenBank/DDBJ whole genome shotgun (WGS) entry which is preliminary data.</text>
</comment>
<gene>
    <name evidence="1" type="ORF">E4U56_001879</name>
</gene>
<dbReference type="AlphaFoldDB" id="A0A9P7MR94"/>
<evidence type="ECO:0000313" key="1">
    <source>
        <dbReference type="EMBL" id="KAG5965179.1"/>
    </source>
</evidence>
<protein>
    <submittedName>
        <fullName evidence="1">Uncharacterized protein</fullName>
    </submittedName>
</protein>
<evidence type="ECO:0000313" key="2">
    <source>
        <dbReference type="Proteomes" id="UP000784919"/>
    </source>
</evidence>
<proteinExistence type="predicted"/>
<accession>A0A9P7MR94</accession>
<dbReference type="Proteomes" id="UP000784919">
    <property type="component" value="Unassembled WGS sequence"/>
</dbReference>
<organism evidence="1 2">
    <name type="scientific">Claviceps arundinis</name>
    <dbReference type="NCBI Taxonomy" id="1623583"/>
    <lineage>
        <taxon>Eukaryota</taxon>
        <taxon>Fungi</taxon>
        <taxon>Dikarya</taxon>
        <taxon>Ascomycota</taxon>
        <taxon>Pezizomycotina</taxon>
        <taxon>Sordariomycetes</taxon>
        <taxon>Hypocreomycetidae</taxon>
        <taxon>Hypocreales</taxon>
        <taxon>Clavicipitaceae</taxon>
        <taxon>Claviceps</taxon>
    </lineage>
</organism>
<reference evidence="1" key="1">
    <citation type="journal article" date="2020" name="bioRxiv">
        <title>Whole genome comparisons of ergot fungi reveals the divergence and evolution of species within the genus Claviceps are the result of varying mechanisms driving genome evolution and host range expansion.</title>
        <authorList>
            <person name="Wyka S.A."/>
            <person name="Mondo S.J."/>
            <person name="Liu M."/>
            <person name="Dettman J."/>
            <person name="Nalam V."/>
            <person name="Broders K.D."/>
        </authorList>
    </citation>
    <scope>NUCLEOTIDE SEQUENCE</scope>
    <source>
        <strain evidence="1">CCC 1102</strain>
    </source>
</reference>
<dbReference type="EMBL" id="SRPS01000157">
    <property type="protein sequence ID" value="KAG5965179.1"/>
    <property type="molecule type" value="Genomic_DNA"/>
</dbReference>